<name>A0A7S1FZD1_9STRA</name>
<organism evidence="2">
    <name type="scientific">Corethron hystrix</name>
    <dbReference type="NCBI Taxonomy" id="216773"/>
    <lineage>
        <taxon>Eukaryota</taxon>
        <taxon>Sar</taxon>
        <taxon>Stramenopiles</taxon>
        <taxon>Ochrophyta</taxon>
        <taxon>Bacillariophyta</taxon>
        <taxon>Coscinodiscophyceae</taxon>
        <taxon>Corethrophycidae</taxon>
        <taxon>Corethrales</taxon>
        <taxon>Corethraceae</taxon>
        <taxon>Corethron</taxon>
    </lineage>
</organism>
<reference evidence="2" key="1">
    <citation type="submission" date="2021-01" db="EMBL/GenBank/DDBJ databases">
        <authorList>
            <person name="Corre E."/>
            <person name="Pelletier E."/>
            <person name="Niang G."/>
            <person name="Scheremetjew M."/>
            <person name="Finn R."/>
            <person name="Kale V."/>
            <person name="Holt S."/>
            <person name="Cochrane G."/>
            <person name="Meng A."/>
            <person name="Brown T."/>
            <person name="Cohen L."/>
        </authorList>
    </citation>
    <scope>NUCLEOTIDE SEQUENCE</scope>
    <source>
        <strain evidence="2">308</strain>
    </source>
</reference>
<dbReference type="Pfam" id="PF04832">
    <property type="entry name" value="SOUL"/>
    <property type="match status" value="1"/>
</dbReference>
<dbReference type="PANTHER" id="PTHR11220:SF58">
    <property type="entry name" value="SOUL HEME-BINDING FAMILY PROTEIN"/>
    <property type="match status" value="1"/>
</dbReference>
<proteinExistence type="inferred from homology"/>
<comment type="similarity">
    <text evidence="1">Belongs to the HEBP family.</text>
</comment>
<protein>
    <recommendedName>
        <fullName evidence="3">SOUL heme-binding protein</fullName>
    </recommendedName>
</protein>
<dbReference type="InterPro" id="IPR006917">
    <property type="entry name" value="SOUL_heme-bd"/>
</dbReference>
<evidence type="ECO:0008006" key="3">
    <source>
        <dbReference type="Google" id="ProtNLM"/>
    </source>
</evidence>
<dbReference type="PANTHER" id="PTHR11220">
    <property type="entry name" value="HEME-BINDING PROTEIN-RELATED"/>
    <property type="match status" value="1"/>
</dbReference>
<dbReference type="SUPFAM" id="SSF55136">
    <property type="entry name" value="Probable bacterial effector-binding domain"/>
    <property type="match status" value="1"/>
</dbReference>
<sequence>MTAPVVMKANGGSKQTMEFILPAEFDSMKKIPKPTNPAVYLKEVPASTGAVYRFSGWVDEKKAKKLTSDFIEQINDDGAKISENEGSKKSLLWQYHPPFTVPFLRRNEIWIELDKAQVTALKKKYEKIGVTASS</sequence>
<dbReference type="InterPro" id="IPR011256">
    <property type="entry name" value="Reg_factor_effector_dom_sf"/>
</dbReference>
<evidence type="ECO:0000313" key="2">
    <source>
        <dbReference type="EMBL" id="CAD8897255.1"/>
    </source>
</evidence>
<dbReference type="Gene3D" id="3.20.80.10">
    <property type="entry name" value="Regulatory factor, effector binding domain"/>
    <property type="match status" value="1"/>
</dbReference>
<gene>
    <name evidence="2" type="ORF">CHYS00102_LOCUS24469</name>
</gene>
<dbReference type="AlphaFoldDB" id="A0A7S1FZD1"/>
<dbReference type="EMBL" id="HBFR01033515">
    <property type="protein sequence ID" value="CAD8897255.1"/>
    <property type="molecule type" value="Transcribed_RNA"/>
</dbReference>
<evidence type="ECO:0000256" key="1">
    <source>
        <dbReference type="ARBA" id="ARBA00009817"/>
    </source>
</evidence>
<accession>A0A7S1FZD1</accession>